<dbReference type="Gene3D" id="3.40.50.150">
    <property type="entry name" value="Vaccinia Virus protein VP39"/>
    <property type="match status" value="1"/>
</dbReference>
<dbReference type="SUPFAM" id="SSF53335">
    <property type="entry name" value="S-adenosyl-L-methionine-dependent methyltransferases"/>
    <property type="match status" value="1"/>
</dbReference>
<dbReference type="InterPro" id="IPR001077">
    <property type="entry name" value="COMT_C"/>
</dbReference>
<evidence type="ECO:0000256" key="2">
    <source>
        <dbReference type="ARBA" id="ARBA00022679"/>
    </source>
</evidence>
<keyword evidence="6" id="KW-1185">Reference proteome</keyword>
<dbReference type="InterPro" id="IPR036388">
    <property type="entry name" value="WH-like_DNA-bd_sf"/>
</dbReference>
<dbReference type="VEuPathDB" id="FungiDB:EYZ11_007014"/>
<keyword evidence="2" id="KW-0808">Transferase</keyword>
<dbReference type="PANTHER" id="PTHR43712">
    <property type="entry name" value="PUTATIVE (AFU_ORTHOLOGUE AFUA_4G14580)-RELATED"/>
    <property type="match status" value="1"/>
</dbReference>
<protein>
    <recommendedName>
        <fullName evidence="4">O-methyltransferase C-terminal domain-containing protein</fullName>
    </recommendedName>
</protein>
<dbReference type="SUPFAM" id="SSF46785">
    <property type="entry name" value="Winged helix' DNA-binding domain"/>
    <property type="match status" value="1"/>
</dbReference>
<dbReference type="PIRSF" id="PIRSF005739">
    <property type="entry name" value="O-mtase"/>
    <property type="match status" value="1"/>
</dbReference>
<dbReference type="Gene3D" id="1.10.10.10">
    <property type="entry name" value="Winged helix-like DNA-binding domain superfamily/Winged helix DNA-binding domain"/>
    <property type="match status" value="1"/>
</dbReference>
<dbReference type="AlphaFoldDB" id="A0A4S3JEA3"/>
<dbReference type="EMBL" id="SOSA01000261">
    <property type="protein sequence ID" value="THC93490.1"/>
    <property type="molecule type" value="Genomic_DNA"/>
</dbReference>
<dbReference type="PROSITE" id="PS51683">
    <property type="entry name" value="SAM_OMT_II"/>
    <property type="match status" value="1"/>
</dbReference>
<dbReference type="Pfam" id="PF00891">
    <property type="entry name" value="Methyltransf_2"/>
    <property type="match status" value="1"/>
</dbReference>
<evidence type="ECO:0000313" key="6">
    <source>
        <dbReference type="Proteomes" id="UP000308092"/>
    </source>
</evidence>
<name>A0A4S3JEA3_9EURO</name>
<dbReference type="GO" id="GO:0008171">
    <property type="term" value="F:O-methyltransferase activity"/>
    <property type="evidence" value="ECO:0007669"/>
    <property type="project" value="InterPro"/>
</dbReference>
<reference evidence="5 6" key="1">
    <citation type="submission" date="2019-03" db="EMBL/GenBank/DDBJ databases">
        <title>The genome sequence of a newly discovered highly antifungal drug resistant Aspergillus species, Aspergillus tanneri NIH 1004.</title>
        <authorList>
            <person name="Mounaud S."/>
            <person name="Singh I."/>
            <person name="Joardar V."/>
            <person name="Pakala S."/>
            <person name="Pakala S."/>
            <person name="Venepally P."/>
            <person name="Hoover J."/>
            <person name="Nierman W."/>
            <person name="Chung J."/>
            <person name="Losada L."/>
        </authorList>
    </citation>
    <scope>NUCLEOTIDE SEQUENCE [LARGE SCALE GENOMIC DNA]</scope>
    <source>
        <strain evidence="5 6">NIH1004</strain>
    </source>
</reference>
<evidence type="ECO:0000256" key="3">
    <source>
        <dbReference type="ARBA" id="ARBA00022691"/>
    </source>
</evidence>
<dbReference type="GO" id="GO:0032259">
    <property type="term" value="P:methylation"/>
    <property type="evidence" value="ECO:0007669"/>
    <property type="project" value="UniProtKB-KW"/>
</dbReference>
<evidence type="ECO:0000256" key="1">
    <source>
        <dbReference type="ARBA" id="ARBA00022603"/>
    </source>
</evidence>
<accession>A0A4S3JEA3</accession>
<evidence type="ECO:0000259" key="4">
    <source>
        <dbReference type="Pfam" id="PF00891"/>
    </source>
</evidence>
<feature type="domain" description="O-methyltransferase C-terminal" evidence="4">
    <location>
        <begin position="207"/>
        <end position="355"/>
    </location>
</feature>
<keyword evidence="1" id="KW-0489">Methyltransferase</keyword>
<evidence type="ECO:0000313" key="5">
    <source>
        <dbReference type="EMBL" id="THC93490.1"/>
    </source>
</evidence>
<dbReference type="PANTHER" id="PTHR43712:SF1">
    <property type="entry name" value="HYPOTHETICAL O-METHYLTRANSFERASE (EUROFUNG)-RELATED"/>
    <property type="match status" value="1"/>
</dbReference>
<keyword evidence="3" id="KW-0949">S-adenosyl-L-methionine</keyword>
<dbReference type="Proteomes" id="UP000308092">
    <property type="component" value="Unassembled WGS sequence"/>
</dbReference>
<gene>
    <name evidence="5" type="ORF">EYZ11_007014</name>
</gene>
<proteinExistence type="predicted"/>
<organism evidence="5 6">
    <name type="scientific">Aspergillus tanneri</name>
    <dbReference type="NCBI Taxonomy" id="1220188"/>
    <lineage>
        <taxon>Eukaryota</taxon>
        <taxon>Fungi</taxon>
        <taxon>Dikarya</taxon>
        <taxon>Ascomycota</taxon>
        <taxon>Pezizomycotina</taxon>
        <taxon>Eurotiomycetes</taxon>
        <taxon>Eurotiomycetidae</taxon>
        <taxon>Eurotiales</taxon>
        <taxon>Aspergillaceae</taxon>
        <taxon>Aspergillus</taxon>
        <taxon>Aspergillus subgen. Circumdati</taxon>
    </lineage>
</organism>
<dbReference type="InterPro" id="IPR029063">
    <property type="entry name" value="SAM-dependent_MTases_sf"/>
</dbReference>
<dbReference type="InterPro" id="IPR036390">
    <property type="entry name" value="WH_DNA-bd_sf"/>
</dbReference>
<comment type="caution">
    <text evidence="5">The sequence shown here is derived from an EMBL/GenBank/DDBJ whole genome shotgun (WGS) entry which is preliminary data.</text>
</comment>
<dbReference type="InterPro" id="IPR016461">
    <property type="entry name" value="COMT-like"/>
</dbReference>
<sequence>MSDAQTMSFASLSNKGDSLIHRYYFSMVEIGIMKLFVDHQIFAFLPTNDDGISLSELSTTLNADYNLLERLSNFLVAAKVLSAPHPGYLAHTAVSLQFVDQDSWQFLFFNHIFDFFLVPSTSWPKYMKQHGLVEPKSARETPFGLAAGHPDKTLYEILETIPERAALFNRTMAASFPPMPVLGMYDFGWIGEYARSHPQGPDACRPLIVDVGGGKGQALKAILKEYPSIVPERCVLQDVPEVIRQAQEEDGEDQVIFRPVKKIASSFFDEQLIKGALAYHIRRVLNDWPDNDCVTILRHLRAAAAPDSRVLISEQILQAPLTLEVAALDLWMLNFGGKRRSERMFGEIAERAGWRVSRILRDRNSDSGVVELVVL</sequence>
<dbReference type="GO" id="GO:0044550">
    <property type="term" value="P:secondary metabolite biosynthetic process"/>
    <property type="evidence" value="ECO:0007669"/>
    <property type="project" value="UniProtKB-ARBA"/>
</dbReference>